<dbReference type="EMBL" id="BAABUK010000035">
    <property type="protein sequence ID" value="GAA5816801.1"/>
    <property type="molecule type" value="Genomic_DNA"/>
</dbReference>
<reference evidence="1 2" key="1">
    <citation type="submission" date="2024-04" db="EMBL/GenBank/DDBJ databases">
        <title>genome sequences of Mucor flavus KT1a and Helicostylum pulchrum KT1b strains isolated from the surface of a dry-aged beef.</title>
        <authorList>
            <person name="Toyotome T."/>
            <person name="Hosono M."/>
            <person name="Torimaru M."/>
            <person name="Fukuda K."/>
            <person name="Mikami N."/>
        </authorList>
    </citation>
    <scope>NUCLEOTIDE SEQUENCE [LARGE SCALE GENOMIC DNA]</scope>
    <source>
        <strain evidence="1 2">KT1a</strain>
    </source>
</reference>
<evidence type="ECO:0000313" key="2">
    <source>
        <dbReference type="Proteomes" id="UP001473302"/>
    </source>
</evidence>
<protein>
    <submittedName>
        <fullName evidence="1">Uncharacterized protein</fullName>
    </submittedName>
</protein>
<accession>A0ABP9ZCJ3</accession>
<sequence length="72" mass="8487">MTTSNLDIPFEFYLQRLTPDYNDEIVNICFESELHFQAWFNTVAVHQAGWTVKITHDGIGKRVFFEIQYATK</sequence>
<gene>
    <name evidence="1" type="ORF">MFLAVUS_010334</name>
</gene>
<organism evidence="1 2">
    <name type="scientific">Mucor flavus</name>
    <dbReference type="NCBI Taxonomy" id="439312"/>
    <lineage>
        <taxon>Eukaryota</taxon>
        <taxon>Fungi</taxon>
        <taxon>Fungi incertae sedis</taxon>
        <taxon>Mucoromycota</taxon>
        <taxon>Mucoromycotina</taxon>
        <taxon>Mucoromycetes</taxon>
        <taxon>Mucorales</taxon>
        <taxon>Mucorineae</taxon>
        <taxon>Mucoraceae</taxon>
        <taxon>Mucor</taxon>
    </lineage>
</organism>
<evidence type="ECO:0000313" key="1">
    <source>
        <dbReference type="EMBL" id="GAA5816801.1"/>
    </source>
</evidence>
<keyword evidence="2" id="KW-1185">Reference proteome</keyword>
<comment type="caution">
    <text evidence="1">The sequence shown here is derived from an EMBL/GenBank/DDBJ whole genome shotgun (WGS) entry which is preliminary data.</text>
</comment>
<proteinExistence type="predicted"/>
<dbReference type="Proteomes" id="UP001473302">
    <property type="component" value="Unassembled WGS sequence"/>
</dbReference>
<name>A0ABP9ZCJ3_9FUNG</name>